<dbReference type="InterPro" id="IPR051010">
    <property type="entry name" value="BCAA_transport"/>
</dbReference>
<evidence type="ECO:0000256" key="2">
    <source>
        <dbReference type="ARBA" id="ARBA00022729"/>
    </source>
</evidence>
<dbReference type="EMBL" id="QGLE01000001">
    <property type="protein sequence ID" value="PWR25437.1"/>
    <property type="molecule type" value="Genomic_DNA"/>
</dbReference>
<feature type="signal peptide" evidence="4">
    <location>
        <begin position="1"/>
        <end position="39"/>
    </location>
</feature>
<comment type="similarity">
    <text evidence="1">Belongs to the leucine-binding protein family.</text>
</comment>
<evidence type="ECO:0000256" key="4">
    <source>
        <dbReference type="SAM" id="SignalP"/>
    </source>
</evidence>
<keyword evidence="2 4" id="KW-0732">Signal</keyword>
<dbReference type="PANTHER" id="PTHR30483:SF6">
    <property type="entry name" value="PERIPLASMIC BINDING PROTEIN OF ABC TRANSPORTER FOR NATURAL AMINO ACIDS"/>
    <property type="match status" value="1"/>
</dbReference>
<dbReference type="PROSITE" id="PS51318">
    <property type="entry name" value="TAT"/>
    <property type="match status" value="1"/>
</dbReference>
<feature type="domain" description="Leucine-binding protein" evidence="5">
    <location>
        <begin position="43"/>
        <end position="383"/>
    </location>
</feature>
<keyword evidence="7" id="KW-1185">Reference proteome</keyword>
<name>A0A317EEI0_9PROT</name>
<dbReference type="OrthoDB" id="5450279at2"/>
<dbReference type="InterPro" id="IPR028081">
    <property type="entry name" value="Leu-bd"/>
</dbReference>
<accession>A0A317EEI0</accession>
<feature type="chain" id="PRO_5016278323" description="Leucine-binding protein domain-containing protein" evidence="4">
    <location>
        <begin position="40"/>
        <end position="399"/>
    </location>
</feature>
<dbReference type="Gene3D" id="3.40.50.2300">
    <property type="match status" value="2"/>
</dbReference>
<dbReference type="Proteomes" id="UP000245461">
    <property type="component" value="Unassembled WGS sequence"/>
</dbReference>
<organism evidence="6 7">
    <name type="scientific">Zavarzinia aquatilis</name>
    <dbReference type="NCBI Taxonomy" id="2211142"/>
    <lineage>
        <taxon>Bacteria</taxon>
        <taxon>Pseudomonadati</taxon>
        <taxon>Pseudomonadota</taxon>
        <taxon>Alphaproteobacteria</taxon>
        <taxon>Rhodospirillales</taxon>
        <taxon>Zavarziniaceae</taxon>
        <taxon>Zavarzinia</taxon>
    </lineage>
</organism>
<dbReference type="InterPro" id="IPR028082">
    <property type="entry name" value="Peripla_BP_I"/>
</dbReference>
<proteinExistence type="inferred from homology"/>
<sequence length="399" mass="41967">MSSSNFPGLTRGSVMKRYGVLSLAASLGLATLSPLPAQAADDIIIGYAAAVTGMYAPYDSVDGAQCEIDRINEKGGVLGRKLRLEARDMKSDAVMAATAGQELIDLGATAILSPPSDDTSIPIAALALPHGVAVLSVGSTQVQFPAASPENAYLVPYGDNLSAGAAAEYAIKQGYKNAVLMITRDIGSYGLATPEYFGAAFEHLGGKVLKRINYNTGLSDYRAQLAEIQAMDPKPDVIFGGFITPDGAVFPRQFMAAGLDKITFMGTDGYDDPGILEIAGDSAKMIKFVTHGFPAPGSALEEFYTDCTKRGYKIQNIFFGLAGESVLVVKTAIEAAGSAEPAAVNAAIKEIKDMKGITTDSITYKDRGGVPIKRMAVVEVVNGKFSKIQDILPEYVPAP</sequence>
<comment type="caution">
    <text evidence="6">The sequence shown here is derived from an EMBL/GenBank/DDBJ whole genome shotgun (WGS) entry which is preliminary data.</text>
</comment>
<dbReference type="AlphaFoldDB" id="A0A317EEI0"/>
<evidence type="ECO:0000259" key="5">
    <source>
        <dbReference type="Pfam" id="PF13458"/>
    </source>
</evidence>
<dbReference type="PANTHER" id="PTHR30483">
    <property type="entry name" value="LEUCINE-SPECIFIC-BINDING PROTEIN"/>
    <property type="match status" value="1"/>
</dbReference>
<evidence type="ECO:0000256" key="1">
    <source>
        <dbReference type="ARBA" id="ARBA00010062"/>
    </source>
</evidence>
<gene>
    <name evidence="6" type="ORF">DKG74_00175</name>
</gene>
<dbReference type="Pfam" id="PF13458">
    <property type="entry name" value="Peripla_BP_6"/>
    <property type="match status" value="1"/>
</dbReference>
<keyword evidence="3" id="KW-0813">Transport</keyword>
<dbReference type="GO" id="GO:0006865">
    <property type="term" value="P:amino acid transport"/>
    <property type="evidence" value="ECO:0007669"/>
    <property type="project" value="UniProtKB-KW"/>
</dbReference>
<keyword evidence="3" id="KW-0029">Amino-acid transport</keyword>
<dbReference type="InterPro" id="IPR006311">
    <property type="entry name" value="TAT_signal"/>
</dbReference>
<dbReference type="SUPFAM" id="SSF53822">
    <property type="entry name" value="Periplasmic binding protein-like I"/>
    <property type="match status" value="1"/>
</dbReference>
<evidence type="ECO:0000313" key="7">
    <source>
        <dbReference type="Proteomes" id="UP000245461"/>
    </source>
</evidence>
<evidence type="ECO:0000313" key="6">
    <source>
        <dbReference type="EMBL" id="PWR25437.1"/>
    </source>
</evidence>
<protein>
    <recommendedName>
        <fullName evidence="5">Leucine-binding protein domain-containing protein</fullName>
    </recommendedName>
</protein>
<reference evidence="6 7" key="1">
    <citation type="submission" date="2018-05" db="EMBL/GenBank/DDBJ databases">
        <title>Zavarzinia sp. HR-AS.</title>
        <authorList>
            <person name="Lee Y."/>
            <person name="Jeon C.O."/>
        </authorList>
    </citation>
    <scope>NUCLEOTIDE SEQUENCE [LARGE SCALE GENOMIC DNA]</scope>
    <source>
        <strain evidence="6 7">HR-AS</strain>
    </source>
</reference>
<evidence type="ECO:0000256" key="3">
    <source>
        <dbReference type="ARBA" id="ARBA00022970"/>
    </source>
</evidence>